<reference evidence="3 4" key="1">
    <citation type="submission" date="2019-10" db="EMBL/GenBank/DDBJ databases">
        <title>Genomic analysis of Raineyella sp. CBA3103.</title>
        <authorList>
            <person name="Roh S.W."/>
        </authorList>
    </citation>
    <scope>NUCLEOTIDE SEQUENCE [LARGE SCALE GENOMIC DNA]</scope>
    <source>
        <strain evidence="3 4">CBA3103</strain>
    </source>
</reference>
<keyword evidence="4" id="KW-1185">Reference proteome</keyword>
<dbReference type="InterPro" id="IPR036013">
    <property type="entry name" value="Band_7/SPFH_dom_sf"/>
</dbReference>
<dbReference type="PANTHER" id="PTHR10264">
    <property type="entry name" value="BAND 7 PROTEIN-RELATED"/>
    <property type="match status" value="1"/>
</dbReference>
<dbReference type="InterPro" id="IPR043202">
    <property type="entry name" value="Band-7_stomatin-like"/>
</dbReference>
<organism evidence="3 4">
    <name type="scientific">Raineyella fluvialis</name>
    <dbReference type="NCBI Taxonomy" id="2662261"/>
    <lineage>
        <taxon>Bacteria</taxon>
        <taxon>Bacillati</taxon>
        <taxon>Actinomycetota</taxon>
        <taxon>Actinomycetes</taxon>
        <taxon>Propionibacteriales</taxon>
        <taxon>Propionibacteriaceae</taxon>
        <taxon>Raineyella</taxon>
    </lineage>
</organism>
<evidence type="ECO:0000313" key="3">
    <source>
        <dbReference type="EMBL" id="QGF23608.1"/>
    </source>
</evidence>
<dbReference type="GO" id="GO:0005886">
    <property type="term" value="C:plasma membrane"/>
    <property type="evidence" value="ECO:0007669"/>
    <property type="project" value="InterPro"/>
</dbReference>
<dbReference type="InterPro" id="IPR001107">
    <property type="entry name" value="Band_7"/>
</dbReference>
<dbReference type="Pfam" id="PF01145">
    <property type="entry name" value="Band_7"/>
    <property type="match status" value="1"/>
</dbReference>
<proteinExistence type="inferred from homology"/>
<dbReference type="Proteomes" id="UP000386847">
    <property type="component" value="Chromosome"/>
</dbReference>
<name>A0A5Q2FA96_9ACTN</name>
<sequence length="231" mass="24704">MREFTAGLFTRRVTVDPWERAVTHRDGVIGEELGPGRYRLPRRTRAMILDLRSRQLVVNAQEILTADAVSVRVSAVAEVSVSDASVAVTESPDCDAVLYQAIQMALREAITTRTLAEVLADRAAISLTLLTPAQSAATRVGLDVSMVAVRDLTVNQDARAVLAEVALEAQRSKAVLERARSEVAATRAMANAARILADNPALLQLRMAQSPGATVVVNTGIAQPVNAVKAN</sequence>
<protein>
    <recommendedName>
        <fullName evidence="2">Band 7 domain-containing protein</fullName>
    </recommendedName>
</protein>
<dbReference type="PRINTS" id="PR00721">
    <property type="entry name" value="STOMATIN"/>
</dbReference>
<feature type="domain" description="Band 7" evidence="2">
    <location>
        <begin position="10"/>
        <end position="166"/>
    </location>
</feature>
<dbReference type="SUPFAM" id="SSF117892">
    <property type="entry name" value="Band 7/SPFH domain"/>
    <property type="match status" value="1"/>
</dbReference>
<dbReference type="SMART" id="SM00244">
    <property type="entry name" value="PHB"/>
    <property type="match status" value="1"/>
</dbReference>
<dbReference type="PANTHER" id="PTHR10264:SF83">
    <property type="entry name" value="BLL5629 PROTEIN"/>
    <property type="match status" value="1"/>
</dbReference>
<evidence type="ECO:0000313" key="4">
    <source>
        <dbReference type="Proteomes" id="UP000386847"/>
    </source>
</evidence>
<dbReference type="AlphaFoldDB" id="A0A5Q2FA96"/>
<dbReference type="RefSeq" id="WP_153572138.1">
    <property type="nucleotide sequence ID" value="NZ_CP045725.1"/>
</dbReference>
<dbReference type="EMBL" id="CP045725">
    <property type="protein sequence ID" value="QGF23608.1"/>
    <property type="molecule type" value="Genomic_DNA"/>
</dbReference>
<accession>A0A5Q2FA96</accession>
<evidence type="ECO:0000259" key="2">
    <source>
        <dbReference type="SMART" id="SM00244"/>
    </source>
</evidence>
<dbReference type="InterPro" id="IPR001972">
    <property type="entry name" value="Stomatin_HflK_fam"/>
</dbReference>
<evidence type="ECO:0000256" key="1">
    <source>
        <dbReference type="ARBA" id="ARBA00008164"/>
    </source>
</evidence>
<dbReference type="Gene3D" id="3.30.479.30">
    <property type="entry name" value="Band 7 domain"/>
    <property type="match status" value="1"/>
</dbReference>
<comment type="similarity">
    <text evidence="1">Belongs to the band 7/mec-2 family.</text>
</comment>
<gene>
    <name evidence="3" type="ORF">Rai3103_07940</name>
</gene>
<dbReference type="KEGG" id="rain:Rai3103_07940"/>